<evidence type="ECO:0000256" key="2">
    <source>
        <dbReference type="ARBA" id="ARBA00022898"/>
    </source>
</evidence>
<protein>
    <submittedName>
        <fullName evidence="5">Threonine synthase</fullName>
    </submittedName>
</protein>
<reference evidence="5 6" key="1">
    <citation type="submission" date="2019-06" db="EMBL/GenBank/DDBJ databases">
        <title>Sequencing the genomes of 1000 actinobacteria strains.</title>
        <authorList>
            <person name="Klenk H.-P."/>
        </authorList>
    </citation>
    <scope>NUCLEOTIDE SEQUENCE [LARGE SCALE GENOMIC DNA]</scope>
    <source>
        <strain evidence="5 6">DSM 43866</strain>
    </source>
</reference>
<evidence type="ECO:0000313" key="5">
    <source>
        <dbReference type="EMBL" id="TWG11359.1"/>
    </source>
</evidence>
<evidence type="ECO:0000259" key="4">
    <source>
        <dbReference type="Pfam" id="PF00291"/>
    </source>
</evidence>
<evidence type="ECO:0000313" key="6">
    <source>
        <dbReference type="Proteomes" id="UP000320239"/>
    </source>
</evidence>
<evidence type="ECO:0000256" key="1">
    <source>
        <dbReference type="ARBA" id="ARBA00001933"/>
    </source>
</evidence>
<comment type="caution">
    <text evidence="5">The sequence shown here is derived from an EMBL/GenBank/DDBJ whole genome shotgun (WGS) entry which is preliminary data.</text>
</comment>
<feature type="domain" description="Tryptophan synthase beta chain-like PALP" evidence="4">
    <location>
        <begin position="82"/>
        <end position="387"/>
    </location>
</feature>
<keyword evidence="3" id="KW-0456">Lyase</keyword>
<name>A0A561VIA7_ACTTI</name>
<gene>
    <name evidence="5" type="ORF">FHX34_10689</name>
</gene>
<keyword evidence="6" id="KW-1185">Reference proteome</keyword>
<dbReference type="PANTHER" id="PTHR48078">
    <property type="entry name" value="THREONINE DEHYDRATASE, MITOCHONDRIAL-RELATED"/>
    <property type="match status" value="1"/>
</dbReference>
<comment type="cofactor">
    <cofactor evidence="1">
        <name>pyridoxal 5'-phosphate</name>
        <dbReference type="ChEBI" id="CHEBI:597326"/>
    </cofactor>
</comment>
<dbReference type="Gene3D" id="3.40.50.1100">
    <property type="match status" value="2"/>
</dbReference>
<dbReference type="OrthoDB" id="9778118at2"/>
<dbReference type="GO" id="GO:0003941">
    <property type="term" value="F:L-serine ammonia-lyase activity"/>
    <property type="evidence" value="ECO:0007669"/>
    <property type="project" value="TreeGrafter"/>
</dbReference>
<dbReference type="GO" id="GO:0006567">
    <property type="term" value="P:L-threonine catabolic process"/>
    <property type="evidence" value="ECO:0007669"/>
    <property type="project" value="TreeGrafter"/>
</dbReference>
<evidence type="ECO:0000256" key="3">
    <source>
        <dbReference type="ARBA" id="ARBA00023239"/>
    </source>
</evidence>
<dbReference type="AlphaFoldDB" id="A0A561VIA7"/>
<dbReference type="Pfam" id="PF00291">
    <property type="entry name" value="PALP"/>
    <property type="match status" value="1"/>
</dbReference>
<dbReference type="InterPro" id="IPR050147">
    <property type="entry name" value="Ser/Thr_Dehydratase"/>
</dbReference>
<dbReference type="EMBL" id="VIWY01000006">
    <property type="protein sequence ID" value="TWG11359.1"/>
    <property type="molecule type" value="Genomic_DNA"/>
</dbReference>
<dbReference type="SUPFAM" id="SSF53686">
    <property type="entry name" value="Tryptophan synthase beta subunit-like PLP-dependent enzymes"/>
    <property type="match status" value="1"/>
</dbReference>
<dbReference type="Proteomes" id="UP000320239">
    <property type="component" value="Unassembled WGS sequence"/>
</dbReference>
<proteinExistence type="predicted"/>
<accession>A0A561VIA7</accession>
<dbReference type="PANTHER" id="PTHR48078:SF6">
    <property type="entry name" value="L-THREONINE DEHYDRATASE CATABOLIC TDCB"/>
    <property type="match status" value="1"/>
</dbReference>
<organism evidence="5 6">
    <name type="scientific">Actinoplanes teichomyceticus</name>
    <dbReference type="NCBI Taxonomy" id="1867"/>
    <lineage>
        <taxon>Bacteria</taxon>
        <taxon>Bacillati</taxon>
        <taxon>Actinomycetota</taxon>
        <taxon>Actinomycetes</taxon>
        <taxon>Micromonosporales</taxon>
        <taxon>Micromonosporaceae</taxon>
        <taxon>Actinoplanes</taxon>
    </lineage>
</organism>
<dbReference type="RefSeq" id="WP_122978248.1">
    <property type="nucleotide sequence ID" value="NZ_BOMX01000136.1"/>
</dbReference>
<sequence length="413" mass="44636">MLTLKYRDLMRDAGAAGGGYRWCCIVCGRQSDELLRNRCASCDGAMDAIHDLARVTVHDSHDPLQRYAGLLPVRDPAALRWLGEGNTPCFHAEALGRRLGLDALYLKDETRNPTRSTKDRMASVALARYTELGVRELALASTGNSSTAYARAARLLSGFLLHIFVGRAFLSRLNYPDHPSVRTYVLDSDFVSAGNAAKRYAQASHVLFEGGFFNPSRREGLKLAYLEAYDEMPVAPRHVFQAVSSGMGLLGGYKGALEYQLLGRLPELPAFVGVQQDTCSPMAAAYADGSAVFSSRYTVPNPTGLAEAILRGDPTQAYPYINSICRGTGGRIMSVGTEEIRQARRLLLETEGLDACYASATALAGLIAMRRAGDVAPDAPVLVNLTGADRPRGLVPKAVQQVGDAPHEPQATR</sequence>
<dbReference type="GO" id="GO:0009097">
    <property type="term" value="P:isoleucine biosynthetic process"/>
    <property type="evidence" value="ECO:0007669"/>
    <property type="project" value="TreeGrafter"/>
</dbReference>
<dbReference type="GO" id="GO:0004794">
    <property type="term" value="F:threonine deaminase activity"/>
    <property type="evidence" value="ECO:0007669"/>
    <property type="project" value="TreeGrafter"/>
</dbReference>
<keyword evidence="2" id="KW-0663">Pyridoxal phosphate</keyword>
<dbReference type="InterPro" id="IPR001926">
    <property type="entry name" value="TrpB-like_PALP"/>
</dbReference>
<dbReference type="GO" id="GO:0006565">
    <property type="term" value="P:L-serine catabolic process"/>
    <property type="evidence" value="ECO:0007669"/>
    <property type="project" value="TreeGrafter"/>
</dbReference>
<dbReference type="InterPro" id="IPR036052">
    <property type="entry name" value="TrpB-like_PALP_sf"/>
</dbReference>